<dbReference type="PANTHER" id="PTHR44846">
    <property type="entry name" value="MANNOSYL-D-GLYCERATE TRANSPORT/METABOLISM SYSTEM REPRESSOR MNGR-RELATED"/>
    <property type="match status" value="1"/>
</dbReference>
<protein>
    <submittedName>
        <fullName evidence="5">Transcriptional regulator, GntR family</fullName>
    </submittedName>
</protein>
<dbReference type="STRING" id="546874.SAMN04488544_0313"/>
<dbReference type="RefSeq" id="WP_091072761.1">
    <property type="nucleotide sequence ID" value="NZ_LT629799.1"/>
</dbReference>
<evidence type="ECO:0000256" key="2">
    <source>
        <dbReference type="ARBA" id="ARBA00023125"/>
    </source>
</evidence>
<dbReference type="CDD" id="cd07377">
    <property type="entry name" value="WHTH_GntR"/>
    <property type="match status" value="1"/>
</dbReference>
<dbReference type="GO" id="GO:0003677">
    <property type="term" value="F:DNA binding"/>
    <property type="evidence" value="ECO:0007669"/>
    <property type="project" value="UniProtKB-KW"/>
</dbReference>
<dbReference type="InterPro" id="IPR000524">
    <property type="entry name" value="Tscrpt_reg_HTH_GntR"/>
</dbReference>
<evidence type="ECO:0000256" key="1">
    <source>
        <dbReference type="ARBA" id="ARBA00023015"/>
    </source>
</evidence>
<evidence type="ECO:0000259" key="4">
    <source>
        <dbReference type="PROSITE" id="PS50949"/>
    </source>
</evidence>
<accession>A0A1H2LJG0</accession>
<dbReference type="InterPro" id="IPR050679">
    <property type="entry name" value="Bact_HTH_transcr_reg"/>
</dbReference>
<dbReference type="SMART" id="SM00866">
    <property type="entry name" value="UTRA"/>
    <property type="match status" value="1"/>
</dbReference>
<dbReference type="OrthoDB" id="8584262at2"/>
<dbReference type="SMART" id="SM00345">
    <property type="entry name" value="HTH_GNTR"/>
    <property type="match status" value="1"/>
</dbReference>
<dbReference type="Gene3D" id="3.40.1410.10">
    <property type="entry name" value="Chorismate lyase-like"/>
    <property type="match status" value="1"/>
</dbReference>
<gene>
    <name evidence="5" type="ORF">SAMN04488544_0313</name>
</gene>
<evidence type="ECO:0000313" key="5">
    <source>
        <dbReference type="EMBL" id="SDU81049.1"/>
    </source>
</evidence>
<dbReference type="InterPro" id="IPR028978">
    <property type="entry name" value="Chorismate_lyase_/UTRA_dom_sf"/>
</dbReference>
<dbReference type="SUPFAM" id="SSF46785">
    <property type="entry name" value="Winged helix' DNA-binding domain"/>
    <property type="match status" value="1"/>
</dbReference>
<dbReference type="PROSITE" id="PS50949">
    <property type="entry name" value="HTH_GNTR"/>
    <property type="match status" value="1"/>
</dbReference>
<dbReference type="InterPro" id="IPR036390">
    <property type="entry name" value="WH_DNA-bd_sf"/>
</dbReference>
<dbReference type="Pfam" id="PF00392">
    <property type="entry name" value="GntR"/>
    <property type="match status" value="1"/>
</dbReference>
<evidence type="ECO:0000313" key="6">
    <source>
        <dbReference type="Proteomes" id="UP000198825"/>
    </source>
</evidence>
<organism evidence="5 6">
    <name type="scientific">Microlunatus sagamiharensis</name>
    <dbReference type="NCBI Taxonomy" id="546874"/>
    <lineage>
        <taxon>Bacteria</taxon>
        <taxon>Bacillati</taxon>
        <taxon>Actinomycetota</taxon>
        <taxon>Actinomycetes</taxon>
        <taxon>Propionibacteriales</taxon>
        <taxon>Propionibacteriaceae</taxon>
        <taxon>Microlunatus</taxon>
    </lineage>
</organism>
<keyword evidence="1" id="KW-0805">Transcription regulation</keyword>
<keyword evidence="2" id="KW-0238">DNA-binding</keyword>
<keyword evidence="6" id="KW-1185">Reference proteome</keyword>
<proteinExistence type="predicted"/>
<dbReference type="GO" id="GO:0003700">
    <property type="term" value="F:DNA-binding transcription factor activity"/>
    <property type="evidence" value="ECO:0007669"/>
    <property type="project" value="InterPro"/>
</dbReference>
<evidence type="ECO:0000256" key="3">
    <source>
        <dbReference type="ARBA" id="ARBA00023163"/>
    </source>
</evidence>
<keyword evidence="3" id="KW-0804">Transcription</keyword>
<dbReference type="InterPro" id="IPR036388">
    <property type="entry name" value="WH-like_DNA-bd_sf"/>
</dbReference>
<dbReference type="SUPFAM" id="SSF64288">
    <property type="entry name" value="Chorismate lyase-like"/>
    <property type="match status" value="1"/>
</dbReference>
<name>A0A1H2LJG0_9ACTN</name>
<dbReference type="Proteomes" id="UP000198825">
    <property type="component" value="Chromosome I"/>
</dbReference>
<dbReference type="EMBL" id="LT629799">
    <property type="protein sequence ID" value="SDU81049.1"/>
    <property type="molecule type" value="Genomic_DNA"/>
</dbReference>
<sequence>MRVSIASEQTYRQLADALHRGVYAPGDRLPAERTLATRYGVSRETLRNALNRLADEHLLESVVGSGWFVAPEVVGEPPSVLQTFSEMARARGLRPTAHVLVCRVRAAKLAEADQLRVPPGSEVLELVRLRGMERTPICLDETVLPLDLAAPLLDADLEDTSLYEQLESLCDVRIHRSTYSVRAEVADAELAGQLNVPVGWPVLVGEEVGYSDTGRPVLVGATRYRGDAYKFQADLFRPL</sequence>
<dbReference type="PRINTS" id="PR00035">
    <property type="entry name" value="HTHGNTR"/>
</dbReference>
<dbReference type="Pfam" id="PF07702">
    <property type="entry name" value="UTRA"/>
    <property type="match status" value="1"/>
</dbReference>
<dbReference type="AlphaFoldDB" id="A0A1H2LJG0"/>
<dbReference type="PANTHER" id="PTHR44846:SF16">
    <property type="entry name" value="TRANSCRIPTIONAL REGULATOR PHNF-RELATED"/>
    <property type="match status" value="1"/>
</dbReference>
<feature type="domain" description="HTH gntR-type" evidence="4">
    <location>
        <begin position="4"/>
        <end position="72"/>
    </location>
</feature>
<dbReference type="InterPro" id="IPR011663">
    <property type="entry name" value="UTRA"/>
</dbReference>
<reference evidence="6" key="1">
    <citation type="submission" date="2016-10" db="EMBL/GenBank/DDBJ databases">
        <authorList>
            <person name="Varghese N."/>
            <person name="Submissions S."/>
        </authorList>
    </citation>
    <scope>NUCLEOTIDE SEQUENCE [LARGE SCALE GENOMIC DNA]</scope>
    <source>
        <strain evidence="6">DSM 21743</strain>
    </source>
</reference>
<dbReference type="Gene3D" id="1.10.10.10">
    <property type="entry name" value="Winged helix-like DNA-binding domain superfamily/Winged helix DNA-binding domain"/>
    <property type="match status" value="1"/>
</dbReference>